<gene>
    <name evidence="2" type="ORF">F511_12629</name>
</gene>
<dbReference type="InterPro" id="IPR050796">
    <property type="entry name" value="SCF_F-box_component"/>
</dbReference>
<proteinExistence type="predicted"/>
<dbReference type="EMBL" id="KQ994494">
    <property type="protein sequence ID" value="KZV48079.1"/>
    <property type="molecule type" value="Genomic_DNA"/>
</dbReference>
<evidence type="ECO:0000259" key="1">
    <source>
        <dbReference type="Pfam" id="PF08268"/>
    </source>
</evidence>
<accession>A0A2Z7CTN6</accession>
<sequence length="197" mass="22126">MINSPDFVHHHLRNSTSGVIIQKGGIVDHRGIYVEMRGGSLEIHEFDFGFSGLVWSSCNGLVLASEFTNDHTHSVVNPVTKQQVFLPPYSSDIGNHGHFALAFVEATMEYKVACMIGIAPLFERTHIAVLTVGVDKVWRYIDIKHLHLETRLASFSVKPIVTGGYVHWISRSFVLTINMENETIRSFLCLDFAQNVE</sequence>
<evidence type="ECO:0000313" key="2">
    <source>
        <dbReference type="EMBL" id="KZV48079.1"/>
    </source>
</evidence>
<dbReference type="PANTHER" id="PTHR31672:SF11">
    <property type="entry name" value="F-BOX PROTEIN CPR1-LIKE ISOFORM X2"/>
    <property type="match status" value="1"/>
</dbReference>
<dbReference type="PANTHER" id="PTHR31672">
    <property type="entry name" value="BNACNNG10540D PROTEIN"/>
    <property type="match status" value="1"/>
</dbReference>
<reference evidence="2 3" key="1">
    <citation type="journal article" date="2015" name="Proc. Natl. Acad. Sci. U.S.A.">
        <title>The resurrection genome of Boea hygrometrica: A blueprint for survival of dehydration.</title>
        <authorList>
            <person name="Xiao L."/>
            <person name="Yang G."/>
            <person name="Zhang L."/>
            <person name="Yang X."/>
            <person name="Zhao S."/>
            <person name="Ji Z."/>
            <person name="Zhou Q."/>
            <person name="Hu M."/>
            <person name="Wang Y."/>
            <person name="Chen M."/>
            <person name="Xu Y."/>
            <person name="Jin H."/>
            <person name="Xiao X."/>
            <person name="Hu G."/>
            <person name="Bao F."/>
            <person name="Hu Y."/>
            <person name="Wan P."/>
            <person name="Li L."/>
            <person name="Deng X."/>
            <person name="Kuang T."/>
            <person name="Xiang C."/>
            <person name="Zhu J.K."/>
            <person name="Oliver M.J."/>
            <person name="He Y."/>
        </authorList>
    </citation>
    <scope>NUCLEOTIDE SEQUENCE [LARGE SCALE GENOMIC DNA]</scope>
    <source>
        <strain evidence="3">cv. XS01</strain>
    </source>
</reference>
<organism evidence="2 3">
    <name type="scientific">Dorcoceras hygrometricum</name>
    <dbReference type="NCBI Taxonomy" id="472368"/>
    <lineage>
        <taxon>Eukaryota</taxon>
        <taxon>Viridiplantae</taxon>
        <taxon>Streptophyta</taxon>
        <taxon>Embryophyta</taxon>
        <taxon>Tracheophyta</taxon>
        <taxon>Spermatophyta</taxon>
        <taxon>Magnoliopsida</taxon>
        <taxon>eudicotyledons</taxon>
        <taxon>Gunneridae</taxon>
        <taxon>Pentapetalae</taxon>
        <taxon>asterids</taxon>
        <taxon>lamiids</taxon>
        <taxon>Lamiales</taxon>
        <taxon>Gesneriaceae</taxon>
        <taxon>Didymocarpoideae</taxon>
        <taxon>Trichosporeae</taxon>
        <taxon>Loxocarpinae</taxon>
        <taxon>Dorcoceras</taxon>
    </lineage>
</organism>
<dbReference type="OrthoDB" id="1918594at2759"/>
<name>A0A2Z7CTN6_9LAMI</name>
<feature type="domain" description="F-box associated beta-propeller type 3" evidence="1">
    <location>
        <begin position="54"/>
        <end position="168"/>
    </location>
</feature>
<dbReference type="Pfam" id="PF08268">
    <property type="entry name" value="FBA_3"/>
    <property type="match status" value="1"/>
</dbReference>
<dbReference type="Proteomes" id="UP000250235">
    <property type="component" value="Unassembled WGS sequence"/>
</dbReference>
<dbReference type="AlphaFoldDB" id="A0A2Z7CTN6"/>
<protein>
    <submittedName>
        <fullName evidence="2">F-box/kelch-repeat protein-like</fullName>
    </submittedName>
</protein>
<keyword evidence="3" id="KW-1185">Reference proteome</keyword>
<evidence type="ECO:0000313" key="3">
    <source>
        <dbReference type="Proteomes" id="UP000250235"/>
    </source>
</evidence>
<dbReference type="InterPro" id="IPR013187">
    <property type="entry name" value="F-box-assoc_dom_typ3"/>
</dbReference>